<proteinExistence type="predicted"/>
<gene>
    <name evidence="3" type="ORF">BPOR_0292g00090</name>
</gene>
<dbReference type="EMBL" id="PQXO01000291">
    <property type="protein sequence ID" value="TGO86580.1"/>
    <property type="molecule type" value="Genomic_DNA"/>
</dbReference>
<dbReference type="InterPro" id="IPR000782">
    <property type="entry name" value="FAS1_domain"/>
</dbReference>
<feature type="signal peptide" evidence="1">
    <location>
        <begin position="1"/>
        <end position="18"/>
    </location>
</feature>
<protein>
    <recommendedName>
        <fullName evidence="2">FAS1 domain-containing protein</fullName>
    </recommendedName>
</protein>
<sequence length="401" mass="40518">MYTPSLFSLALLASSVTASITDAPATNNTASVAAASTSGMTLSQAIAANNETLSTLSMLLGQQPALVSALSSNSSSGITVLAPNNAAFTKFLATPANKAAAGQSDVVAAVLQYHVLNGTFPASMFSKDAKFIPTLLNNESYTQVTGGQVVQVALVGSNAVVTTGLKEKSTTTQTDIMFNGSVMHIVDTVLTIPISASMSAIDSNLLSLAGALKTTSLIAPVESLKDVTIFAPSNEAFERIGNTAAALPTMQLSQILEYHVLNGTVGYSTLLSTGLANESFPSLMGESLTVTSEDSKIFANSAEVIGADIIVSNGVMHIIDNVLNPSNTTAVTNPTATEQPVAFSGATSAAIAPFTSGISATTTAPSAATGTSGSEKRIGGDSLGGAVAAVVGAAIMLLQLE</sequence>
<dbReference type="Pfam" id="PF02469">
    <property type="entry name" value="Fasciclin"/>
    <property type="match status" value="2"/>
</dbReference>
<dbReference type="SMART" id="SM00554">
    <property type="entry name" value="FAS1"/>
    <property type="match status" value="2"/>
</dbReference>
<feature type="chain" id="PRO_5021342707" description="FAS1 domain-containing protein" evidence="1">
    <location>
        <begin position="19"/>
        <end position="401"/>
    </location>
</feature>
<evidence type="ECO:0000313" key="4">
    <source>
        <dbReference type="Proteomes" id="UP000297280"/>
    </source>
</evidence>
<name>A0A4Z1KM81_9HELO</name>
<keyword evidence="1" id="KW-0732">Signal</keyword>
<dbReference type="AlphaFoldDB" id="A0A4Z1KM81"/>
<reference evidence="3 4" key="1">
    <citation type="submission" date="2017-12" db="EMBL/GenBank/DDBJ databases">
        <title>Comparative genomics of Botrytis spp.</title>
        <authorList>
            <person name="Valero-Jimenez C.A."/>
            <person name="Tapia P."/>
            <person name="Veloso J."/>
            <person name="Silva-Moreno E."/>
            <person name="Staats M."/>
            <person name="Valdes J.H."/>
            <person name="Van Kan J.A.L."/>
        </authorList>
    </citation>
    <scope>NUCLEOTIDE SEQUENCE [LARGE SCALE GENOMIC DNA]</scope>
    <source>
        <strain evidence="3 4">MUCL3349</strain>
    </source>
</reference>
<comment type="caution">
    <text evidence="3">The sequence shown here is derived from an EMBL/GenBank/DDBJ whole genome shotgun (WGS) entry which is preliminary data.</text>
</comment>
<evidence type="ECO:0000256" key="1">
    <source>
        <dbReference type="SAM" id="SignalP"/>
    </source>
</evidence>
<dbReference type="PANTHER" id="PTHR10900:SF77">
    <property type="entry name" value="FI19380P1"/>
    <property type="match status" value="1"/>
</dbReference>
<dbReference type="Proteomes" id="UP000297280">
    <property type="component" value="Unassembled WGS sequence"/>
</dbReference>
<keyword evidence="4" id="KW-1185">Reference proteome</keyword>
<accession>A0A4Z1KM81</accession>
<dbReference type="PROSITE" id="PS50213">
    <property type="entry name" value="FAS1"/>
    <property type="match status" value="2"/>
</dbReference>
<dbReference type="PANTHER" id="PTHR10900">
    <property type="entry name" value="PERIOSTIN-RELATED"/>
    <property type="match status" value="1"/>
</dbReference>
<evidence type="ECO:0000313" key="3">
    <source>
        <dbReference type="EMBL" id="TGO86580.1"/>
    </source>
</evidence>
<dbReference type="GO" id="GO:0016236">
    <property type="term" value="P:macroautophagy"/>
    <property type="evidence" value="ECO:0007669"/>
    <property type="project" value="TreeGrafter"/>
</dbReference>
<feature type="domain" description="FAS1" evidence="2">
    <location>
        <begin position="192"/>
        <end position="323"/>
    </location>
</feature>
<dbReference type="Gene3D" id="2.30.180.10">
    <property type="entry name" value="FAS1 domain"/>
    <property type="match status" value="2"/>
</dbReference>
<dbReference type="GO" id="GO:0000329">
    <property type="term" value="C:fungal-type vacuole membrane"/>
    <property type="evidence" value="ECO:0007669"/>
    <property type="project" value="TreeGrafter"/>
</dbReference>
<dbReference type="FunFam" id="2.30.180.10:FF:000064">
    <property type="entry name" value="Uncharacterized protein"/>
    <property type="match status" value="1"/>
</dbReference>
<dbReference type="SUPFAM" id="SSF82153">
    <property type="entry name" value="FAS1 domain"/>
    <property type="match status" value="2"/>
</dbReference>
<organism evidence="3 4">
    <name type="scientific">Botrytis porri</name>
    <dbReference type="NCBI Taxonomy" id="87229"/>
    <lineage>
        <taxon>Eukaryota</taxon>
        <taxon>Fungi</taxon>
        <taxon>Dikarya</taxon>
        <taxon>Ascomycota</taxon>
        <taxon>Pezizomycotina</taxon>
        <taxon>Leotiomycetes</taxon>
        <taxon>Helotiales</taxon>
        <taxon>Sclerotiniaceae</taxon>
        <taxon>Botrytis</taxon>
    </lineage>
</organism>
<dbReference type="STRING" id="87229.A0A4Z1KM81"/>
<dbReference type="InterPro" id="IPR036378">
    <property type="entry name" value="FAS1_dom_sf"/>
</dbReference>
<evidence type="ECO:0000259" key="2">
    <source>
        <dbReference type="PROSITE" id="PS50213"/>
    </source>
</evidence>
<feature type="domain" description="FAS1" evidence="2">
    <location>
        <begin position="39"/>
        <end position="190"/>
    </location>
</feature>
<dbReference type="InterPro" id="IPR050904">
    <property type="entry name" value="Adhesion/Biosynth-related"/>
</dbReference>